<dbReference type="EMBL" id="JAAAUQ010000175">
    <property type="protein sequence ID" value="KAF9153439.1"/>
    <property type="molecule type" value="Genomic_DNA"/>
</dbReference>
<accession>A0A9P5S615</accession>
<protein>
    <submittedName>
        <fullName evidence="2">Uncharacterized protein</fullName>
    </submittedName>
</protein>
<evidence type="ECO:0000313" key="3">
    <source>
        <dbReference type="Proteomes" id="UP000748756"/>
    </source>
</evidence>
<dbReference type="OrthoDB" id="88410at2759"/>
<organism evidence="2 3">
    <name type="scientific">Linnemannia schmuckeri</name>
    <dbReference type="NCBI Taxonomy" id="64567"/>
    <lineage>
        <taxon>Eukaryota</taxon>
        <taxon>Fungi</taxon>
        <taxon>Fungi incertae sedis</taxon>
        <taxon>Mucoromycota</taxon>
        <taxon>Mortierellomycotina</taxon>
        <taxon>Mortierellomycetes</taxon>
        <taxon>Mortierellales</taxon>
        <taxon>Mortierellaceae</taxon>
        <taxon>Linnemannia</taxon>
    </lineage>
</organism>
<dbReference type="AlphaFoldDB" id="A0A9P5S615"/>
<feature type="region of interest" description="Disordered" evidence="1">
    <location>
        <begin position="167"/>
        <end position="207"/>
    </location>
</feature>
<feature type="compositionally biased region" description="Basic and acidic residues" evidence="1">
    <location>
        <begin position="167"/>
        <end position="180"/>
    </location>
</feature>
<proteinExistence type="predicted"/>
<dbReference type="Proteomes" id="UP000748756">
    <property type="component" value="Unassembled WGS sequence"/>
</dbReference>
<keyword evidence="3" id="KW-1185">Reference proteome</keyword>
<evidence type="ECO:0000256" key="1">
    <source>
        <dbReference type="SAM" id="MobiDB-lite"/>
    </source>
</evidence>
<feature type="compositionally biased region" description="Basic and acidic residues" evidence="1">
    <location>
        <begin position="197"/>
        <end position="207"/>
    </location>
</feature>
<sequence>MCHRVICHDCGKFTWEGCGLHIAQALAGLSLEQICSCDDDRDSEHSWTTITTPATSTSFSTVQAPRGGGATRYPLPYSGASAAATSVASLSSLRSTGAALETCHNDDDDGSSIIDNSTTVAYGTTTTRCSDTPAAVEYKLSKISATSATEAAIRMAKQAAALEELKRRKEEKDRELKEHNQGALDKLLQGLEEAVDDGDKKEGGDSA</sequence>
<reference evidence="2" key="1">
    <citation type="journal article" date="2020" name="Fungal Divers.">
        <title>Resolving the Mortierellaceae phylogeny through synthesis of multi-gene phylogenetics and phylogenomics.</title>
        <authorList>
            <person name="Vandepol N."/>
            <person name="Liber J."/>
            <person name="Desiro A."/>
            <person name="Na H."/>
            <person name="Kennedy M."/>
            <person name="Barry K."/>
            <person name="Grigoriev I.V."/>
            <person name="Miller A.N."/>
            <person name="O'Donnell K."/>
            <person name="Stajich J.E."/>
            <person name="Bonito G."/>
        </authorList>
    </citation>
    <scope>NUCLEOTIDE SEQUENCE</scope>
    <source>
        <strain evidence="2">NRRL 6426</strain>
    </source>
</reference>
<gene>
    <name evidence="2" type="ORF">BG015_003416</name>
</gene>
<name>A0A9P5S615_9FUNG</name>
<evidence type="ECO:0000313" key="2">
    <source>
        <dbReference type="EMBL" id="KAF9153439.1"/>
    </source>
</evidence>
<comment type="caution">
    <text evidence="2">The sequence shown here is derived from an EMBL/GenBank/DDBJ whole genome shotgun (WGS) entry which is preliminary data.</text>
</comment>